<sequence>MLSDILLIDLNTNLLEGIGSYCLRSKKKSDGYMNKSKWLNDRLEVGFRYVQLVGNKKQVGFIEYAESEYSSIVVHATDYLVILRFTVGK</sequence>
<dbReference type="KEGG" id="psyo:PB01_11350"/>
<dbReference type="EMBL" id="CP031223">
    <property type="protein sequence ID" value="QFF99369.1"/>
    <property type="molecule type" value="Genomic_DNA"/>
</dbReference>
<accession>A0A5J6SNK0</accession>
<dbReference type="OrthoDB" id="3172674at2"/>
<evidence type="ECO:0000313" key="1">
    <source>
        <dbReference type="EMBL" id="QFF99369.1"/>
    </source>
</evidence>
<protein>
    <submittedName>
        <fullName evidence="1">Uncharacterized protein</fullName>
    </submittedName>
</protein>
<reference evidence="1 2" key="1">
    <citation type="submission" date="2018-07" db="EMBL/GenBank/DDBJ databases">
        <title>Complete genome sequence of Psychrobacillus sp. PB01, isolated from iceberg, and comparative genome analysis of Psychrobacillus strains.</title>
        <authorList>
            <person name="Lee P.C."/>
        </authorList>
    </citation>
    <scope>NUCLEOTIDE SEQUENCE [LARGE SCALE GENOMIC DNA]</scope>
    <source>
        <strain evidence="1 2">PB01</strain>
    </source>
</reference>
<organism evidence="1 2">
    <name type="scientific">Psychrobacillus glaciei</name>
    <dbReference type="NCBI Taxonomy" id="2283160"/>
    <lineage>
        <taxon>Bacteria</taxon>
        <taxon>Bacillati</taxon>
        <taxon>Bacillota</taxon>
        <taxon>Bacilli</taxon>
        <taxon>Bacillales</taxon>
        <taxon>Bacillaceae</taxon>
        <taxon>Psychrobacillus</taxon>
    </lineage>
</organism>
<gene>
    <name evidence="1" type="ORF">PB01_11350</name>
</gene>
<dbReference type="AlphaFoldDB" id="A0A5J6SNK0"/>
<dbReference type="RefSeq" id="WP_151700283.1">
    <property type="nucleotide sequence ID" value="NZ_CP031223.1"/>
</dbReference>
<proteinExistence type="predicted"/>
<name>A0A5J6SNK0_9BACI</name>
<dbReference type="Proteomes" id="UP000325517">
    <property type="component" value="Chromosome"/>
</dbReference>
<keyword evidence="2" id="KW-1185">Reference proteome</keyword>
<evidence type="ECO:0000313" key="2">
    <source>
        <dbReference type="Proteomes" id="UP000325517"/>
    </source>
</evidence>